<dbReference type="EMBL" id="JACGLS010000002">
    <property type="protein sequence ID" value="MBA6156126.1"/>
    <property type="molecule type" value="Genomic_DNA"/>
</dbReference>
<keyword evidence="2" id="KW-1185">Reference proteome</keyword>
<organism evidence="1 2">
    <name type="scientific">Tenacibaculum pelagium</name>
    <dbReference type="NCBI Taxonomy" id="2759527"/>
    <lineage>
        <taxon>Bacteria</taxon>
        <taxon>Pseudomonadati</taxon>
        <taxon>Bacteroidota</taxon>
        <taxon>Flavobacteriia</taxon>
        <taxon>Flavobacteriales</taxon>
        <taxon>Flavobacteriaceae</taxon>
        <taxon>Tenacibaculum</taxon>
    </lineage>
</organism>
<gene>
    <name evidence="1" type="ORF">H3Z83_06275</name>
</gene>
<dbReference type="Pfam" id="PF13707">
    <property type="entry name" value="RloB"/>
    <property type="match status" value="1"/>
</dbReference>
<dbReference type="AlphaFoldDB" id="A0A839ANQ0"/>
<reference evidence="1 2" key="1">
    <citation type="submission" date="2020-07" db="EMBL/GenBank/DDBJ databases">
        <title>Bacterium isolated from marine sediment.</title>
        <authorList>
            <person name="Shang D."/>
            <person name="Du Z.-J."/>
        </authorList>
    </citation>
    <scope>NUCLEOTIDE SEQUENCE [LARGE SCALE GENOMIC DNA]</scope>
    <source>
        <strain evidence="1 2">S7007</strain>
    </source>
</reference>
<comment type="caution">
    <text evidence="1">The sequence shown here is derived from an EMBL/GenBank/DDBJ whole genome shotgun (WGS) entry which is preliminary data.</text>
</comment>
<sequence length="214" mass="25144">MNRKKYCYEDYNKNEPTEDATKFFIVYEGRSKEPNYFEAFNEKLIDKKKAFVCHILEEDTGVEGNTPLKIKERVQSFINNPPVNISVTPDSDDKFRFVLDYDKHPIEHINELIEFSNQLQNSGVYISNYCFEVWLWAHIDDLSKISSTKSSEIKQEFGNIQSFNYPHEFIDISIIKKAIERCKNSDVNTSRIIPNQKNSKVYILIQELLNYSSD</sequence>
<name>A0A839ANQ0_9FLAO</name>
<evidence type="ECO:0000313" key="1">
    <source>
        <dbReference type="EMBL" id="MBA6156126.1"/>
    </source>
</evidence>
<protein>
    <submittedName>
        <fullName evidence="1">RloB domain-containing protein</fullName>
    </submittedName>
</protein>
<dbReference type="InterPro" id="IPR025591">
    <property type="entry name" value="RloB"/>
</dbReference>
<accession>A0A839ANQ0</accession>
<evidence type="ECO:0000313" key="2">
    <source>
        <dbReference type="Proteomes" id="UP000563906"/>
    </source>
</evidence>
<proteinExistence type="predicted"/>
<dbReference type="RefSeq" id="WP_182124631.1">
    <property type="nucleotide sequence ID" value="NZ_JACGLS010000002.1"/>
</dbReference>
<dbReference type="Proteomes" id="UP000563906">
    <property type="component" value="Unassembled WGS sequence"/>
</dbReference>